<organism evidence="1 2">
    <name type="scientific">Galerina marginata (strain CBS 339.88)</name>
    <dbReference type="NCBI Taxonomy" id="685588"/>
    <lineage>
        <taxon>Eukaryota</taxon>
        <taxon>Fungi</taxon>
        <taxon>Dikarya</taxon>
        <taxon>Basidiomycota</taxon>
        <taxon>Agaricomycotina</taxon>
        <taxon>Agaricomycetes</taxon>
        <taxon>Agaricomycetidae</taxon>
        <taxon>Agaricales</taxon>
        <taxon>Agaricineae</taxon>
        <taxon>Strophariaceae</taxon>
        <taxon>Galerina</taxon>
    </lineage>
</organism>
<accession>A0A067SD89</accession>
<dbReference type="HOGENOM" id="CLU_1230016_0_0_1"/>
<name>A0A067SD89_GALM3</name>
<protein>
    <submittedName>
        <fullName evidence="1">Uncharacterized protein</fullName>
    </submittedName>
</protein>
<dbReference type="AlphaFoldDB" id="A0A067SD89"/>
<reference evidence="2" key="1">
    <citation type="journal article" date="2014" name="Proc. Natl. Acad. Sci. U.S.A.">
        <title>Extensive sampling of basidiomycete genomes demonstrates inadequacy of the white-rot/brown-rot paradigm for wood decay fungi.</title>
        <authorList>
            <person name="Riley R."/>
            <person name="Salamov A.A."/>
            <person name="Brown D.W."/>
            <person name="Nagy L.G."/>
            <person name="Floudas D."/>
            <person name="Held B.W."/>
            <person name="Levasseur A."/>
            <person name="Lombard V."/>
            <person name="Morin E."/>
            <person name="Otillar R."/>
            <person name="Lindquist E.A."/>
            <person name="Sun H."/>
            <person name="LaButti K.M."/>
            <person name="Schmutz J."/>
            <person name="Jabbour D."/>
            <person name="Luo H."/>
            <person name="Baker S.E."/>
            <person name="Pisabarro A.G."/>
            <person name="Walton J.D."/>
            <person name="Blanchette R.A."/>
            <person name="Henrissat B."/>
            <person name="Martin F."/>
            <person name="Cullen D."/>
            <person name="Hibbett D.S."/>
            <person name="Grigoriev I.V."/>
        </authorList>
    </citation>
    <scope>NUCLEOTIDE SEQUENCE [LARGE SCALE GENOMIC DNA]</scope>
    <source>
        <strain evidence="2">CBS 339.88</strain>
    </source>
</reference>
<gene>
    <name evidence="1" type="ORF">GALMADRAFT_215473</name>
</gene>
<dbReference type="Proteomes" id="UP000027222">
    <property type="component" value="Unassembled WGS sequence"/>
</dbReference>
<proteinExistence type="predicted"/>
<evidence type="ECO:0000313" key="2">
    <source>
        <dbReference type="Proteomes" id="UP000027222"/>
    </source>
</evidence>
<keyword evidence="2" id="KW-1185">Reference proteome</keyword>
<sequence>MALISRFHTSWLLNFDLVHWYDLAHLGHVETRQFDMCDRRFLHVLFRVEIGRQRSVHSPASSYAARWVRGLLDNHLRAAPHYEHAKQAGEQRQGWASRTQDLRRGYFGTGVLQRTVDEKPTGSSLERLRVEGYKAAGTGGWRAKRILLGSVGQDARRERGIGRKKPKVSGKVIVRKETIDIDGGGTEPAVRAGKRSKNIHRRHFPGHVDSNLPRGACKRAQPIFV</sequence>
<dbReference type="EMBL" id="KL142405">
    <property type="protein sequence ID" value="KDR68890.1"/>
    <property type="molecule type" value="Genomic_DNA"/>
</dbReference>
<evidence type="ECO:0000313" key="1">
    <source>
        <dbReference type="EMBL" id="KDR68890.1"/>
    </source>
</evidence>